<dbReference type="Pfam" id="PF01940">
    <property type="entry name" value="DUF92"/>
    <property type="match status" value="1"/>
</dbReference>
<feature type="transmembrane region" description="Helical" evidence="6">
    <location>
        <begin position="243"/>
        <end position="260"/>
    </location>
</feature>
<evidence type="ECO:0000256" key="4">
    <source>
        <dbReference type="ARBA" id="ARBA00022989"/>
    </source>
</evidence>
<feature type="transmembrane region" description="Helical" evidence="6">
    <location>
        <begin position="156"/>
        <end position="179"/>
    </location>
</feature>
<dbReference type="EMBL" id="CP017703">
    <property type="protein sequence ID" value="ASS91913.1"/>
    <property type="molecule type" value="Genomic_DNA"/>
</dbReference>
<organism evidence="7 8">
    <name type="scientific">Aeribacillus pallidus</name>
    <dbReference type="NCBI Taxonomy" id="33936"/>
    <lineage>
        <taxon>Bacteria</taxon>
        <taxon>Bacillati</taxon>
        <taxon>Bacillota</taxon>
        <taxon>Bacilli</taxon>
        <taxon>Bacillales</taxon>
        <taxon>Bacillaceae</taxon>
        <taxon>Aeribacillus</taxon>
    </lineage>
</organism>
<name>A0A164B049_9BACI</name>
<evidence type="ECO:0008006" key="9">
    <source>
        <dbReference type="Google" id="ProtNLM"/>
    </source>
</evidence>
<accession>A0A223E9N1</accession>
<feature type="transmembrane region" description="Helical" evidence="6">
    <location>
        <begin position="185"/>
        <end position="207"/>
    </location>
</feature>
<gene>
    <name evidence="7" type="ORF">AP3564_18140</name>
</gene>
<evidence type="ECO:0000256" key="3">
    <source>
        <dbReference type="ARBA" id="ARBA00022692"/>
    </source>
</evidence>
<comment type="similarity">
    <text evidence="2">Belongs to the TMEM19 family.</text>
</comment>
<dbReference type="GeneID" id="301126835"/>
<feature type="transmembrane region" description="Helical" evidence="6">
    <location>
        <begin position="39"/>
        <end position="62"/>
    </location>
</feature>
<evidence type="ECO:0000256" key="5">
    <source>
        <dbReference type="ARBA" id="ARBA00023136"/>
    </source>
</evidence>
<reference evidence="7 8" key="1">
    <citation type="submission" date="2016-10" db="EMBL/GenBank/DDBJ databases">
        <title>The whole genome sequencing and assembly of Aeribacillus pallidus KCTC3564 strain.</title>
        <authorList>
            <person name="Lee Y.-J."/>
            <person name="Park M.-K."/>
            <person name="Yi H."/>
            <person name="Bahn Y.-S."/>
            <person name="Kim J.F."/>
            <person name="Lee D.-W."/>
        </authorList>
    </citation>
    <scope>NUCLEOTIDE SEQUENCE [LARGE SCALE GENOMIC DNA]</scope>
    <source>
        <strain evidence="7 8">KCTC3564</strain>
    </source>
</reference>
<comment type="subcellular location">
    <subcellularLocation>
        <location evidence="1">Membrane</location>
        <topology evidence="1">Multi-pass membrane protein</topology>
    </subcellularLocation>
</comment>
<protein>
    <recommendedName>
        <fullName evidence="9">DUF92 domain-containing protein</fullName>
    </recommendedName>
</protein>
<dbReference type="Proteomes" id="UP000214606">
    <property type="component" value="Chromosome"/>
</dbReference>
<keyword evidence="4 6" id="KW-1133">Transmembrane helix</keyword>
<dbReference type="KEGG" id="apak:AP3564_18140"/>
<dbReference type="PANTHER" id="PTHR13353:SF5">
    <property type="entry name" value="TRANSMEMBRANE PROTEIN 19"/>
    <property type="match status" value="1"/>
</dbReference>
<evidence type="ECO:0000256" key="1">
    <source>
        <dbReference type="ARBA" id="ARBA00004141"/>
    </source>
</evidence>
<keyword evidence="5 6" id="KW-0472">Membrane</keyword>
<proteinExistence type="inferred from homology"/>
<dbReference type="AlphaFoldDB" id="A0A164B049"/>
<evidence type="ECO:0000256" key="2">
    <source>
        <dbReference type="ARBA" id="ARBA00009012"/>
    </source>
</evidence>
<dbReference type="GO" id="GO:0016020">
    <property type="term" value="C:membrane"/>
    <property type="evidence" value="ECO:0007669"/>
    <property type="project" value="UniProtKB-SubCell"/>
</dbReference>
<evidence type="ECO:0000313" key="7">
    <source>
        <dbReference type="EMBL" id="ASS91913.1"/>
    </source>
</evidence>
<accession>A0A164B049</accession>
<sequence>MIIPLLFIIFIATIAYISYKSKALSISGAISSVFVGASIYFSFGFPGLVPLGLFFASSSMISKWKKERKAQMASILEKGERRDYVQVLANGGIPVLISIFNIVDHDDRNFWFILLTISFACANADTWASEIGSLSRIKPILLFPPKFVEKGTSGAVTVLGTFASILGSSFVALGSSFFIKNDAQILPFIILFGFIGALIDTLFGCFFQRKNKCLVCHAETEKRIHCGEYTVKTKGFVWMNNDAVNFLSIFISTVIAYFILDKN</sequence>
<keyword evidence="3 6" id="KW-0812">Transmembrane</keyword>
<dbReference type="RefSeq" id="WP_066247569.1">
    <property type="nucleotide sequence ID" value="NZ_CP017703.1"/>
</dbReference>
<dbReference type="PANTHER" id="PTHR13353">
    <property type="entry name" value="TRANSMEMBRANE PROTEIN 19"/>
    <property type="match status" value="1"/>
</dbReference>
<evidence type="ECO:0000256" key="6">
    <source>
        <dbReference type="SAM" id="Phobius"/>
    </source>
</evidence>
<evidence type="ECO:0000313" key="8">
    <source>
        <dbReference type="Proteomes" id="UP000214606"/>
    </source>
</evidence>
<dbReference type="InterPro" id="IPR002794">
    <property type="entry name" value="DUF92_TMEM19"/>
</dbReference>